<comment type="caution">
    <text evidence="2">The sequence shown here is derived from an EMBL/GenBank/DDBJ whole genome shotgun (WGS) entry which is preliminary data.</text>
</comment>
<feature type="region of interest" description="Disordered" evidence="1">
    <location>
        <begin position="1"/>
        <end position="58"/>
    </location>
</feature>
<evidence type="ECO:0000313" key="3">
    <source>
        <dbReference type="Proteomes" id="UP000247409"/>
    </source>
</evidence>
<name>A0A2V3J4N8_9FLOR</name>
<evidence type="ECO:0000256" key="1">
    <source>
        <dbReference type="SAM" id="MobiDB-lite"/>
    </source>
</evidence>
<reference evidence="2 3" key="1">
    <citation type="journal article" date="2018" name="Mol. Biol. Evol.">
        <title>Analysis of the draft genome of the red seaweed Gracilariopsis chorda provides insights into genome size evolution in Rhodophyta.</title>
        <authorList>
            <person name="Lee J."/>
            <person name="Yang E.C."/>
            <person name="Graf L."/>
            <person name="Yang J.H."/>
            <person name="Qiu H."/>
            <person name="Zel Zion U."/>
            <person name="Chan C.X."/>
            <person name="Stephens T.G."/>
            <person name="Weber A.P.M."/>
            <person name="Boo G.H."/>
            <person name="Boo S.M."/>
            <person name="Kim K.M."/>
            <person name="Shin Y."/>
            <person name="Jung M."/>
            <person name="Lee S.J."/>
            <person name="Yim H.S."/>
            <person name="Lee J.H."/>
            <person name="Bhattacharya D."/>
            <person name="Yoon H.S."/>
        </authorList>
    </citation>
    <scope>NUCLEOTIDE SEQUENCE [LARGE SCALE GENOMIC DNA]</scope>
    <source>
        <strain evidence="2 3">SKKU-2015</strain>
        <tissue evidence="2">Whole body</tissue>
    </source>
</reference>
<feature type="compositionally biased region" description="Polar residues" evidence="1">
    <location>
        <begin position="40"/>
        <end position="50"/>
    </location>
</feature>
<accession>A0A2V3J4N8</accession>
<proteinExistence type="predicted"/>
<dbReference type="EMBL" id="NBIV01000006">
    <property type="protein sequence ID" value="PXF49344.1"/>
    <property type="molecule type" value="Genomic_DNA"/>
</dbReference>
<organism evidence="2 3">
    <name type="scientific">Gracilariopsis chorda</name>
    <dbReference type="NCBI Taxonomy" id="448386"/>
    <lineage>
        <taxon>Eukaryota</taxon>
        <taxon>Rhodophyta</taxon>
        <taxon>Florideophyceae</taxon>
        <taxon>Rhodymeniophycidae</taxon>
        <taxon>Gracilariales</taxon>
        <taxon>Gracilariaceae</taxon>
        <taxon>Gracilariopsis</taxon>
    </lineage>
</organism>
<protein>
    <submittedName>
        <fullName evidence="2">Uncharacterized protein</fullName>
    </submittedName>
</protein>
<keyword evidence="3" id="KW-1185">Reference proteome</keyword>
<dbReference type="AlphaFoldDB" id="A0A2V3J4N8"/>
<feature type="compositionally biased region" description="Low complexity" evidence="1">
    <location>
        <begin position="1"/>
        <end position="11"/>
    </location>
</feature>
<sequence>MNGTLDSPPDFSSDDESSPDSTGIHIQNAGNHLPKRPRTSSHSVSTTPSGQREPECAKNENALLRVSLRSLTYFFYDGFPITSGYREFARVGKVLIELVIDERYPPPRRADMSLSRKCLEFLLAPAASSFAWFIVRNIRNQGVPRSNKANFMRNSLIWIKGIWTVVHRVGRQALIYRLFFSLGTLKYSLASALGIVCCFFKESIFPDIVRLGRWPKHFSASQGMAAILRSFVYAAAFALPLQNVSKTLRDSPRRRGNVKKLIFALALSQTQKLVKLYNLVVGPQRLLTS</sequence>
<dbReference type="Proteomes" id="UP000247409">
    <property type="component" value="Unassembled WGS sequence"/>
</dbReference>
<evidence type="ECO:0000313" key="2">
    <source>
        <dbReference type="EMBL" id="PXF49344.1"/>
    </source>
</evidence>
<gene>
    <name evidence="2" type="ORF">BWQ96_00918</name>
</gene>
<dbReference type="OrthoDB" id="10468654at2759"/>